<evidence type="ECO:0000256" key="1">
    <source>
        <dbReference type="ARBA" id="ARBA00004141"/>
    </source>
</evidence>
<proteinExistence type="predicted"/>
<feature type="transmembrane region" description="Helical" evidence="5">
    <location>
        <begin position="380"/>
        <end position="398"/>
    </location>
</feature>
<name>A0A0X1KJV1_9EURY</name>
<evidence type="ECO:0000256" key="2">
    <source>
        <dbReference type="ARBA" id="ARBA00022692"/>
    </source>
</evidence>
<gene>
    <name evidence="6" type="ORF">X802_04715</name>
</gene>
<keyword evidence="4 5" id="KW-0472">Membrane</keyword>
<accession>A0A0X1KJV1</accession>
<comment type="subcellular location">
    <subcellularLocation>
        <location evidence="1">Membrane</location>
        <topology evidence="1">Multi-pass membrane protein</topology>
    </subcellularLocation>
</comment>
<dbReference type="CDD" id="cd06261">
    <property type="entry name" value="TM_PBP2"/>
    <property type="match status" value="1"/>
</dbReference>
<dbReference type="AlphaFoldDB" id="A0A0X1KJV1"/>
<dbReference type="PATRIC" id="fig|1432656.3.peg.915"/>
<reference evidence="6 7" key="1">
    <citation type="submission" date="2014-01" db="EMBL/GenBank/DDBJ databases">
        <title>Genome sequencing of Thermococcus guaymasensis.</title>
        <authorList>
            <person name="Zhang X."/>
            <person name="Alvare G."/>
            <person name="Fristensky B."/>
            <person name="Chen L."/>
            <person name="Suen T."/>
            <person name="Chen Q."/>
            <person name="Ma K."/>
        </authorList>
    </citation>
    <scope>NUCLEOTIDE SEQUENCE [LARGE SCALE GENOMIC DNA]</scope>
    <source>
        <strain evidence="6 7">DSM 11113</strain>
    </source>
</reference>
<dbReference type="GO" id="GO:0016020">
    <property type="term" value="C:membrane"/>
    <property type="evidence" value="ECO:0007669"/>
    <property type="project" value="UniProtKB-SubCell"/>
</dbReference>
<dbReference type="InterPro" id="IPR000515">
    <property type="entry name" value="MetI-like"/>
</dbReference>
<dbReference type="SUPFAM" id="SSF161098">
    <property type="entry name" value="MetI-like"/>
    <property type="match status" value="1"/>
</dbReference>
<evidence type="ECO:0000313" key="7">
    <source>
        <dbReference type="Proteomes" id="UP000062043"/>
    </source>
</evidence>
<dbReference type="GO" id="GO:0055085">
    <property type="term" value="P:transmembrane transport"/>
    <property type="evidence" value="ECO:0007669"/>
    <property type="project" value="InterPro"/>
</dbReference>
<dbReference type="PANTHER" id="PTHR43839">
    <property type="entry name" value="OPPC IN A BINDING PROTEIN-DEPENDENT TRANSPORT SYSTEM"/>
    <property type="match status" value="1"/>
</dbReference>
<dbReference type="KEGG" id="tgy:X802_04715"/>
<dbReference type="EMBL" id="CP007140">
    <property type="protein sequence ID" value="AJC71549.1"/>
    <property type="molecule type" value="Genomic_DNA"/>
</dbReference>
<evidence type="ECO:0000256" key="5">
    <source>
        <dbReference type="SAM" id="Phobius"/>
    </source>
</evidence>
<evidence type="ECO:0000256" key="3">
    <source>
        <dbReference type="ARBA" id="ARBA00022989"/>
    </source>
</evidence>
<sequence>MTRGGRFMKKRKVPKRVAVAIAIISFYLLLAVFGPYLADTEHIQNWNNKTYWQHNPSNAVPTFYGTLKNLPPTEWLEGTYADGRFIFEYNFKYSEVPADIILFSDVKKQLKVTVVTPLNDSIVIFKGYPYGLNEGVFLARNYPFYERLMLKRCGNAPAYTLIFKPVLNIIFSKPKEDCLENPELVHGTYKIIVEAFSTRRKSVTLEPNETIKIMIQGRSYGVLGTDPIGRDVWAGFLGSTRESILIAVMGAVMTIVFALLLGTIGAIPGIAGSLANLISRGITIIPLLPFAGAMAIALGQIGPDATIETDPIWLSVLLGFLLSGEASRNIRAIVKGELRKGYVESSVAIGGNMWWILKRHVSRVLAPYSLHQLSLAIPRVLAILTLLGFFSITPGFNWGSLMSQTVIMGSLYAYRFNWWQVLPVGISIGVLAISFMLVATWIEEEFIKV</sequence>
<organism evidence="6 7">
    <name type="scientific">Thermococcus guaymasensis DSM 11113</name>
    <dbReference type="NCBI Taxonomy" id="1432656"/>
    <lineage>
        <taxon>Archaea</taxon>
        <taxon>Methanobacteriati</taxon>
        <taxon>Methanobacteriota</taxon>
        <taxon>Thermococci</taxon>
        <taxon>Thermococcales</taxon>
        <taxon>Thermococcaceae</taxon>
        <taxon>Thermococcus</taxon>
    </lineage>
</organism>
<evidence type="ECO:0000313" key="6">
    <source>
        <dbReference type="EMBL" id="AJC71549.1"/>
    </source>
</evidence>
<keyword evidence="7" id="KW-1185">Reference proteome</keyword>
<feature type="transmembrane region" description="Helical" evidence="5">
    <location>
        <begin position="312"/>
        <end position="330"/>
    </location>
</feature>
<feature type="transmembrane region" description="Helical" evidence="5">
    <location>
        <begin position="244"/>
        <end position="270"/>
    </location>
</feature>
<keyword evidence="2 5" id="KW-0812">Transmembrane</keyword>
<dbReference type="PANTHER" id="PTHR43839:SF3">
    <property type="entry name" value="OLIGOPEPTIDE ABC TRANSPORTER, PERMEASE PROTEIN"/>
    <property type="match status" value="1"/>
</dbReference>
<evidence type="ECO:0000256" key="4">
    <source>
        <dbReference type="ARBA" id="ARBA00023136"/>
    </source>
</evidence>
<dbReference type="InterPro" id="IPR035906">
    <property type="entry name" value="MetI-like_sf"/>
</dbReference>
<dbReference type="STRING" id="1432656.X802_04715"/>
<keyword evidence="3 5" id="KW-1133">Transmembrane helix</keyword>
<feature type="transmembrane region" description="Helical" evidence="5">
    <location>
        <begin position="418"/>
        <end position="442"/>
    </location>
</feature>
<protein>
    <submittedName>
        <fullName evidence="6">Peptide ABC transporter permease</fullName>
    </submittedName>
</protein>
<dbReference type="Proteomes" id="UP000062043">
    <property type="component" value="Chromosome"/>
</dbReference>
<feature type="transmembrane region" description="Helical" evidence="5">
    <location>
        <begin position="282"/>
        <end position="300"/>
    </location>
</feature>